<dbReference type="InterPro" id="IPR001810">
    <property type="entry name" value="F-box_dom"/>
</dbReference>
<dbReference type="SUPFAM" id="SSF81383">
    <property type="entry name" value="F-box domain"/>
    <property type="match status" value="2"/>
</dbReference>
<dbReference type="Gene3D" id="1.20.1280.50">
    <property type="match status" value="2"/>
</dbReference>
<dbReference type="CDD" id="cd22160">
    <property type="entry name" value="F-box_AtFBL13-like"/>
    <property type="match status" value="2"/>
</dbReference>
<dbReference type="InterPro" id="IPR053781">
    <property type="entry name" value="F-box_AtFBL13-like"/>
</dbReference>
<dbReference type="Proteomes" id="UP001154282">
    <property type="component" value="Unassembled WGS sequence"/>
</dbReference>
<sequence>MICAFSPSSSSSALSSSPSSNSSEAAAAAAAALLSAARSLIRLDCSGAADLLVSLLARTPAASRLQREEEDTTDRLSHLPEPILHHILSFMDTISAVQTSVLSRSWNRVWKHVPVLDLCRLSFYEYSSFLLFVSKVLDLRYDLSLRKVSYMDNYRHRHERVDGDDGRDALITEFRDVGMCMEVIQYALSHDTQHLVINLDNEYKDVHQSDRFTGLFGEIVNCNLKTLELKYVCIDDGLRSRGFRMLTTLRLHLCSLASDQYEDFFSNFPSLRNLVLTVCQPWDHGNSIQDGRGLKISGPQLIYLKLDFMVCYKMEISAPKLKFFSLVHNLESLVSIKLSLPSLHHAAIGVQDWDYFMLDNKECGAQRFMSLFQGLNNATYLSLEYFTLRALRKVSEVLEQQKSSPFTRLKSLIVKTFLGRDEVPDELVHYFLKGSSSMNPEVECIRPCHEFVQVVLNSAVVASQMGKKNRKRRRGEEVEEDSTNDRLSSLPEPILYHILSFLDTKSAVQTSVLSRSWNRAWKHVDVLNLSSLSFRRYKRFRRFVFKVLSLRYKLNLRKVSYMDNDDTDVSICVKVIKYALSHAAQHLVINLHNEYKDVSARFTDLFGTVLNCNLNTLELRYVCIDDGLGSCGFGMLTTLSLKYCSLAADQHNDFFSNFPSLKNLVLTSCEPLDDDPISDVVLKISGRQLVSLKLDHMIWLNVEVFSPRLKFFSLRHYLGALQSTKLSLPSLDHVAISVGDCVDFGDDWHLKDNRECGAQRFISLFQGLTNATSLMLDNATIQALSQISEFLEQQPSPFARLKSLIVKAEMECFEWLICANSMVIDYGKSLRLRSLSCSVKLENVACAFVCCWQFYCPSN</sequence>
<dbReference type="InterPro" id="IPR053197">
    <property type="entry name" value="F-box_SCFL_complex_component"/>
</dbReference>
<dbReference type="Gene3D" id="3.80.10.10">
    <property type="entry name" value="Ribonuclease Inhibitor"/>
    <property type="match status" value="2"/>
</dbReference>
<evidence type="ECO:0000259" key="2">
    <source>
        <dbReference type="PROSITE" id="PS50181"/>
    </source>
</evidence>
<dbReference type="InterPro" id="IPR036047">
    <property type="entry name" value="F-box-like_dom_sf"/>
</dbReference>
<feature type="domain" description="F-box" evidence="2">
    <location>
        <begin position="484"/>
        <end position="537"/>
    </location>
</feature>
<evidence type="ECO:0000313" key="3">
    <source>
        <dbReference type="EMBL" id="CAI0459896.1"/>
    </source>
</evidence>
<comment type="caution">
    <text evidence="3">The sequence shown here is derived from an EMBL/GenBank/DDBJ whole genome shotgun (WGS) entry which is preliminary data.</text>
</comment>
<dbReference type="EMBL" id="CAMGYJ010000008">
    <property type="protein sequence ID" value="CAI0459896.1"/>
    <property type="molecule type" value="Genomic_DNA"/>
</dbReference>
<dbReference type="PANTHER" id="PTHR34223:SF51">
    <property type="entry name" value="OS06G0556300 PROTEIN"/>
    <property type="match status" value="1"/>
</dbReference>
<reference evidence="3" key="1">
    <citation type="submission" date="2022-08" db="EMBL/GenBank/DDBJ databases">
        <authorList>
            <person name="Gutierrez-Valencia J."/>
        </authorList>
    </citation>
    <scope>NUCLEOTIDE SEQUENCE</scope>
</reference>
<dbReference type="AlphaFoldDB" id="A0AAV0NNI7"/>
<proteinExistence type="predicted"/>
<gene>
    <name evidence="3" type="ORF">LITE_LOCUS34218</name>
</gene>
<evidence type="ECO:0000256" key="1">
    <source>
        <dbReference type="SAM" id="MobiDB-lite"/>
    </source>
</evidence>
<dbReference type="PROSITE" id="PS50181">
    <property type="entry name" value="FBOX"/>
    <property type="match status" value="2"/>
</dbReference>
<dbReference type="SUPFAM" id="SSF52058">
    <property type="entry name" value="L domain-like"/>
    <property type="match status" value="1"/>
</dbReference>
<dbReference type="Pfam" id="PF00646">
    <property type="entry name" value="F-box"/>
    <property type="match status" value="2"/>
</dbReference>
<dbReference type="InterPro" id="IPR032675">
    <property type="entry name" value="LRR_dom_sf"/>
</dbReference>
<keyword evidence="4" id="KW-1185">Reference proteome</keyword>
<accession>A0AAV0NNI7</accession>
<organism evidence="3 4">
    <name type="scientific">Linum tenue</name>
    <dbReference type="NCBI Taxonomy" id="586396"/>
    <lineage>
        <taxon>Eukaryota</taxon>
        <taxon>Viridiplantae</taxon>
        <taxon>Streptophyta</taxon>
        <taxon>Embryophyta</taxon>
        <taxon>Tracheophyta</taxon>
        <taxon>Spermatophyta</taxon>
        <taxon>Magnoliopsida</taxon>
        <taxon>eudicotyledons</taxon>
        <taxon>Gunneridae</taxon>
        <taxon>Pentapetalae</taxon>
        <taxon>rosids</taxon>
        <taxon>fabids</taxon>
        <taxon>Malpighiales</taxon>
        <taxon>Linaceae</taxon>
        <taxon>Linum</taxon>
    </lineage>
</organism>
<feature type="region of interest" description="Disordered" evidence="1">
    <location>
        <begin position="466"/>
        <end position="487"/>
    </location>
</feature>
<dbReference type="SMART" id="SM00256">
    <property type="entry name" value="FBOX"/>
    <property type="match status" value="2"/>
</dbReference>
<feature type="domain" description="F-box" evidence="2">
    <location>
        <begin position="73"/>
        <end position="109"/>
    </location>
</feature>
<evidence type="ECO:0000313" key="4">
    <source>
        <dbReference type="Proteomes" id="UP001154282"/>
    </source>
</evidence>
<name>A0AAV0NNI7_9ROSI</name>
<protein>
    <recommendedName>
        <fullName evidence="2">F-box domain-containing protein</fullName>
    </recommendedName>
</protein>
<dbReference type="PANTHER" id="PTHR34223">
    <property type="entry name" value="OS11G0201299 PROTEIN"/>
    <property type="match status" value="1"/>
</dbReference>